<organism evidence="2 3">
    <name type="scientific">Archangium gephyra</name>
    <dbReference type="NCBI Taxonomy" id="48"/>
    <lineage>
        <taxon>Bacteria</taxon>
        <taxon>Pseudomonadati</taxon>
        <taxon>Myxococcota</taxon>
        <taxon>Myxococcia</taxon>
        <taxon>Myxococcales</taxon>
        <taxon>Cystobacterineae</taxon>
        <taxon>Archangiaceae</taxon>
        <taxon>Archangium</taxon>
    </lineage>
</organism>
<feature type="region of interest" description="Disordered" evidence="1">
    <location>
        <begin position="63"/>
        <end position="84"/>
    </location>
</feature>
<gene>
    <name evidence="2" type="ORF">DI536_25725</name>
</gene>
<sequence length="293" mass="30844">MNPVTNRPRTQPPRVAPQQRTQQPQSLLQQGVSFFERNRTQLQGAGAAAMRARGLLTEANTLRRQRSGQQVSRFNTTRPQNTTFGRTMRGVRLGAPIASAGMSATRLPGQLATAARDIRQAFRTGDTRAAERSSRDALSTASTLGQTIGAPRNVTLGSQSQTVRRSLDMARRFISRSAGPVSTTVRNVASRLASSSTARVATQLASNTALRTTGRIAARTAGRFVPGANVAIAALDINEARRALQDPNAGVGRRTTAVITALGSAAAASNIPVVSQVGAAISTISSAIGAWFS</sequence>
<evidence type="ECO:0000256" key="1">
    <source>
        <dbReference type="SAM" id="MobiDB-lite"/>
    </source>
</evidence>
<accession>A0A2W5SXD7</accession>
<proteinExistence type="predicted"/>
<evidence type="ECO:0000313" key="3">
    <source>
        <dbReference type="Proteomes" id="UP000249061"/>
    </source>
</evidence>
<protein>
    <submittedName>
        <fullName evidence="2">Uncharacterized protein</fullName>
    </submittedName>
</protein>
<feature type="region of interest" description="Disordered" evidence="1">
    <location>
        <begin position="1"/>
        <end position="24"/>
    </location>
</feature>
<dbReference type="Proteomes" id="UP000249061">
    <property type="component" value="Unassembled WGS sequence"/>
</dbReference>
<dbReference type="EMBL" id="QFQP01000027">
    <property type="protein sequence ID" value="PZR08039.1"/>
    <property type="molecule type" value="Genomic_DNA"/>
</dbReference>
<evidence type="ECO:0000313" key="2">
    <source>
        <dbReference type="EMBL" id="PZR08039.1"/>
    </source>
</evidence>
<dbReference type="AlphaFoldDB" id="A0A2W5SXD7"/>
<comment type="caution">
    <text evidence="2">The sequence shown here is derived from an EMBL/GenBank/DDBJ whole genome shotgun (WGS) entry which is preliminary data.</text>
</comment>
<reference evidence="2 3" key="1">
    <citation type="submission" date="2017-08" db="EMBL/GenBank/DDBJ databases">
        <title>Infants hospitalized years apart are colonized by the same room-sourced microbial strains.</title>
        <authorList>
            <person name="Brooks B."/>
            <person name="Olm M.R."/>
            <person name="Firek B.A."/>
            <person name="Baker R."/>
            <person name="Thomas B.C."/>
            <person name="Morowitz M.J."/>
            <person name="Banfield J.F."/>
        </authorList>
    </citation>
    <scope>NUCLEOTIDE SEQUENCE [LARGE SCALE GENOMIC DNA]</scope>
    <source>
        <strain evidence="2">S2_003_000_R2_14</strain>
    </source>
</reference>
<name>A0A2W5SXD7_9BACT</name>